<evidence type="ECO:0000313" key="2">
    <source>
        <dbReference type="EMBL" id="RKF38948.1"/>
    </source>
</evidence>
<proteinExistence type="predicted"/>
<dbReference type="EMBL" id="MCAQ01000006">
    <property type="protein sequence ID" value="RKF38948.1"/>
    <property type="molecule type" value="Genomic_DNA"/>
</dbReference>
<feature type="domain" description="DUF1330" evidence="1">
    <location>
        <begin position="2"/>
        <end position="95"/>
    </location>
</feature>
<dbReference type="PANTHER" id="PTHR41521">
    <property type="match status" value="1"/>
</dbReference>
<dbReference type="Pfam" id="PF07045">
    <property type="entry name" value="DUF1330"/>
    <property type="match status" value="1"/>
</dbReference>
<comment type="caution">
    <text evidence="2">The sequence shown here is derived from an EMBL/GenBank/DDBJ whole genome shotgun (WGS) entry which is preliminary data.</text>
</comment>
<dbReference type="Gene3D" id="3.30.70.100">
    <property type="match status" value="1"/>
</dbReference>
<sequence length="96" mass="10851">MPAYIIFTRITTIDQKELEKYWSLIGETMKGHPIEVLSPYGDFEVLEGDQIQGVVVAKFPNMESARKWYFGKPYQEAAAHRKAGAIYNGVLVEGIV</sequence>
<name>A0A420G1A1_9SPHI</name>
<dbReference type="PANTHER" id="PTHR41521:SF4">
    <property type="entry name" value="BLR0684 PROTEIN"/>
    <property type="match status" value="1"/>
</dbReference>
<organism evidence="2 3">
    <name type="scientific">Sphingobacterium siyangense</name>
    <dbReference type="NCBI Taxonomy" id="459529"/>
    <lineage>
        <taxon>Bacteria</taxon>
        <taxon>Pseudomonadati</taxon>
        <taxon>Bacteroidota</taxon>
        <taxon>Sphingobacteriia</taxon>
        <taxon>Sphingobacteriales</taxon>
        <taxon>Sphingobacteriaceae</taxon>
        <taxon>Sphingobacterium</taxon>
    </lineage>
</organism>
<accession>A0A420G1A1</accession>
<dbReference type="InterPro" id="IPR010753">
    <property type="entry name" value="DUF1330"/>
</dbReference>
<dbReference type="AlphaFoldDB" id="A0A420G1A1"/>
<protein>
    <recommendedName>
        <fullName evidence="1">DUF1330 domain-containing protein</fullName>
    </recommendedName>
</protein>
<dbReference type="Proteomes" id="UP000286402">
    <property type="component" value="Unassembled WGS sequence"/>
</dbReference>
<dbReference type="InterPro" id="IPR011008">
    <property type="entry name" value="Dimeric_a/b-barrel"/>
</dbReference>
<keyword evidence="3" id="KW-1185">Reference proteome</keyword>
<reference evidence="2 3" key="1">
    <citation type="submission" date="2016-07" db="EMBL/GenBank/DDBJ databases">
        <title>Genome analysis of Sphingobacterium siyangense T12B17.</title>
        <authorList>
            <person name="Xu D."/>
            <person name="Su Y."/>
            <person name="Zheng S."/>
        </authorList>
    </citation>
    <scope>NUCLEOTIDE SEQUENCE [LARGE SCALE GENOMIC DNA]</scope>
    <source>
        <strain evidence="2 3">T12B17</strain>
    </source>
</reference>
<gene>
    <name evidence="2" type="ORF">BCY89_26410</name>
</gene>
<dbReference type="SUPFAM" id="SSF54909">
    <property type="entry name" value="Dimeric alpha+beta barrel"/>
    <property type="match status" value="1"/>
</dbReference>
<dbReference type="RefSeq" id="WP_120333797.1">
    <property type="nucleotide sequence ID" value="NZ_MCAQ01000006.1"/>
</dbReference>
<evidence type="ECO:0000313" key="3">
    <source>
        <dbReference type="Proteomes" id="UP000286402"/>
    </source>
</evidence>
<evidence type="ECO:0000259" key="1">
    <source>
        <dbReference type="Pfam" id="PF07045"/>
    </source>
</evidence>